<dbReference type="FunFam" id="3.40.50.2300:FF:000051">
    <property type="entry name" value="Two-component response regulator yehT"/>
    <property type="match status" value="1"/>
</dbReference>
<dbReference type="GO" id="GO:0000156">
    <property type="term" value="F:phosphorelay response regulator activity"/>
    <property type="evidence" value="ECO:0007669"/>
    <property type="project" value="InterPro"/>
</dbReference>
<dbReference type="RefSeq" id="WP_306762257.1">
    <property type="nucleotide sequence ID" value="NZ_CP118224.1"/>
</dbReference>
<dbReference type="AlphaFoldDB" id="A0AA50Q7V9"/>
<dbReference type="PROSITE" id="PS50042">
    <property type="entry name" value="CNMP_BINDING_3"/>
    <property type="match status" value="1"/>
</dbReference>
<dbReference type="Pfam" id="PF00072">
    <property type="entry name" value="Response_reg"/>
    <property type="match status" value="1"/>
</dbReference>
<feature type="modified residue" description="4-aspartylphosphate" evidence="2">
    <location>
        <position position="54"/>
    </location>
</feature>
<dbReference type="KEGG" id="ope:PU634_01170"/>
<feature type="domain" description="Cyclic nucleotide-binding" evidence="3">
    <location>
        <begin position="66"/>
        <end position="117"/>
    </location>
</feature>
<dbReference type="PROSITE" id="PS50930">
    <property type="entry name" value="HTH_LYTTR"/>
    <property type="match status" value="1"/>
</dbReference>
<evidence type="ECO:0000313" key="6">
    <source>
        <dbReference type="EMBL" id="WMC11005.1"/>
    </source>
</evidence>
<dbReference type="SMART" id="SM00850">
    <property type="entry name" value="LytTR"/>
    <property type="match status" value="1"/>
</dbReference>
<protein>
    <submittedName>
        <fullName evidence="6">Two-component system response regulator BtsR</fullName>
    </submittedName>
</protein>
<dbReference type="GO" id="GO:0003677">
    <property type="term" value="F:DNA binding"/>
    <property type="evidence" value="ECO:0007669"/>
    <property type="project" value="InterPro"/>
</dbReference>
<sequence length="236" mass="26415">MITCLIIDDEPFARDELATQLAEAPDIEIVGQCGNAIEAMQAITRLQPDLVFLDIQMPRISGMELIAMLDPATMPRVVFVTAFDEFAVQAFDRHAFDYLLKPVDEQRLQQTLEKVRRDLRPQAVTALAPSRLEHLPCYSGQKLKVVAVKEVEYVFSDLSGVHVATAGEQVHTHMTLKVIEEKTPLVRCHRQYLVAPGAIAEIEVLEAGAELTTRAGARVPVSRRYLKPLKQLFGFH</sequence>
<feature type="domain" description="Response regulatory" evidence="4">
    <location>
        <begin position="3"/>
        <end position="116"/>
    </location>
</feature>
<feature type="domain" description="HTH LytTR-type" evidence="5">
    <location>
        <begin position="135"/>
        <end position="235"/>
    </location>
</feature>
<dbReference type="Proteomes" id="UP001223802">
    <property type="component" value="Chromosome"/>
</dbReference>
<dbReference type="SMART" id="SM00448">
    <property type="entry name" value="REC"/>
    <property type="match status" value="1"/>
</dbReference>
<dbReference type="Pfam" id="PF04397">
    <property type="entry name" value="LytTR"/>
    <property type="match status" value="1"/>
</dbReference>
<evidence type="ECO:0000259" key="3">
    <source>
        <dbReference type="PROSITE" id="PS50042"/>
    </source>
</evidence>
<evidence type="ECO:0000256" key="1">
    <source>
        <dbReference type="ARBA" id="ARBA00023012"/>
    </source>
</evidence>
<proteinExistence type="predicted"/>
<dbReference type="PANTHER" id="PTHR37299:SF1">
    <property type="entry name" value="STAGE 0 SPORULATION PROTEIN A HOMOLOG"/>
    <property type="match status" value="1"/>
</dbReference>
<evidence type="ECO:0000259" key="5">
    <source>
        <dbReference type="PROSITE" id="PS50930"/>
    </source>
</evidence>
<gene>
    <name evidence="6" type="primary">btsR</name>
    <name evidence="6" type="synonym">yehT</name>
    <name evidence="6" type="ORF">PU634_01170</name>
</gene>
<dbReference type="NCBIfam" id="NF008677">
    <property type="entry name" value="PRK11697.1"/>
    <property type="match status" value="1"/>
</dbReference>
<dbReference type="InterPro" id="IPR007492">
    <property type="entry name" value="LytTR_DNA-bd_dom"/>
</dbReference>
<dbReference type="EMBL" id="CP118224">
    <property type="protein sequence ID" value="WMC11005.1"/>
    <property type="molecule type" value="Genomic_DNA"/>
</dbReference>
<dbReference type="CDD" id="cd17532">
    <property type="entry name" value="REC_LytTR_AlgR-like"/>
    <property type="match status" value="1"/>
</dbReference>
<dbReference type="InterPro" id="IPR001789">
    <property type="entry name" value="Sig_transdc_resp-reg_receiver"/>
</dbReference>
<accession>A0AA50Q7V9</accession>
<dbReference type="InterPro" id="IPR000595">
    <property type="entry name" value="cNMP-bd_dom"/>
</dbReference>
<dbReference type="Gene3D" id="2.40.50.1020">
    <property type="entry name" value="LytTr DNA-binding domain"/>
    <property type="match status" value="1"/>
</dbReference>
<dbReference type="InterPro" id="IPR011006">
    <property type="entry name" value="CheY-like_superfamily"/>
</dbReference>
<dbReference type="InterPro" id="IPR046947">
    <property type="entry name" value="LytR-like"/>
</dbReference>
<dbReference type="PROSITE" id="PS50110">
    <property type="entry name" value="RESPONSE_REGULATORY"/>
    <property type="match status" value="1"/>
</dbReference>
<reference evidence="6 7" key="1">
    <citation type="submission" date="2023-02" db="EMBL/GenBank/DDBJ databases">
        <title>Complete genome sequence of a novel bacterium Oceanimonas sp. NTOU-MSR1 isolated from marine coast sediment.</title>
        <authorList>
            <person name="Yang H.-T."/>
            <person name="Chen Y.-L."/>
            <person name="Ho Y.-N."/>
        </authorList>
    </citation>
    <scope>NUCLEOTIDE SEQUENCE [LARGE SCALE GENOMIC DNA]</scope>
    <source>
        <strain evidence="6 7">NTOU-MSR1</strain>
    </source>
</reference>
<keyword evidence="2" id="KW-0597">Phosphoprotein</keyword>
<evidence type="ECO:0000259" key="4">
    <source>
        <dbReference type="PROSITE" id="PS50110"/>
    </source>
</evidence>
<organism evidence="6 7">
    <name type="scientific">Oceanimonas pelagia</name>
    <dbReference type="NCBI Taxonomy" id="3028314"/>
    <lineage>
        <taxon>Bacteria</taxon>
        <taxon>Pseudomonadati</taxon>
        <taxon>Pseudomonadota</taxon>
        <taxon>Gammaproteobacteria</taxon>
        <taxon>Aeromonadales</taxon>
        <taxon>Aeromonadaceae</taxon>
        <taxon>Oceanimonas</taxon>
    </lineage>
</organism>
<dbReference type="PANTHER" id="PTHR37299">
    <property type="entry name" value="TRANSCRIPTIONAL REGULATOR-RELATED"/>
    <property type="match status" value="1"/>
</dbReference>
<keyword evidence="1" id="KW-0902">Two-component regulatory system</keyword>
<evidence type="ECO:0000313" key="7">
    <source>
        <dbReference type="Proteomes" id="UP001223802"/>
    </source>
</evidence>
<dbReference type="Gene3D" id="3.40.50.2300">
    <property type="match status" value="1"/>
</dbReference>
<evidence type="ECO:0000256" key="2">
    <source>
        <dbReference type="PROSITE-ProRule" id="PRU00169"/>
    </source>
</evidence>
<name>A0AA50Q7V9_9GAMM</name>
<dbReference type="SUPFAM" id="SSF52172">
    <property type="entry name" value="CheY-like"/>
    <property type="match status" value="1"/>
</dbReference>
<keyword evidence="7" id="KW-1185">Reference proteome</keyword>